<name>A0A495MM02_9FLAO</name>
<keyword evidence="1" id="KW-1133">Transmembrane helix</keyword>
<dbReference type="Proteomes" id="UP000277579">
    <property type="component" value="Unassembled WGS sequence"/>
</dbReference>
<gene>
    <name evidence="2" type="ORF">CLV94_1427</name>
</gene>
<dbReference type="EMBL" id="RBLC01000001">
    <property type="protein sequence ID" value="RKS26370.1"/>
    <property type="molecule type" value="Genomic_DNA"/>
</dbReference>
<evidence type="ECO:0000313" key="2">
    <source>
        <dbReference type="EMBL" id="RKS26370.1"/>
    </source>
</evidence>
<reference evidence="2 3" key="1">
    <citation type="submission" date="2018-10" db="EMBL/GenBank/DDBJ databases">
        <title>Genomic Encyclopedia of Archaeal and Bacterial Type Strains, Phase II (KMG-II): from individual species to whole genera.</title>
        <authorList>
            <person name="Goeker M."/>
        </authorList>
    </citation>
    <scope>NUCLEOTIDE SEQUENCE [LARGE SCALE GENOMIC DNA]</scope>
    <source>
        <strain evidence="2 3">DSM 29537</strain>
    </source>
</reference>
<evidence type="ECO:0000256" key="1">
    <source>
        <dbReference type="SAM" id="Phobius"/>
    </source>
</evidence>
<accession>A0A495MM02</accession>
<proteinExistence type="predicted"/>
<feature type="transmembrane region" description="Helical" evidence="1">
    <location>
        <begin position="75"/>
        <end position="95"/>
    </location>
</feature>
<keyword evidence="1" id="KW-0812">Transmembrane</keyword>
<keyword evidence="1" id="KW-0472">Membrane</keyword>
<dbReference type="RefSeq" id="WP_121375698.1">
    <property type="nucleotide sequence ID" value="NZ_RBLC01000001.1"/>
</dbReference>
<dbReference type="OrthoDB" id="1144182at2"/>
<sequence length="117" mass="13542">MAFEKIKENTDDLQDRAKEFLDANIAYYKLWGFKLAMKSTTLMLKLFMLSIMLVIVTLFFSIALALAIGYSLDNFAYGFLIVGAIYFVLALLVYYTQDKIVEGPILRTFSKLFFKKY</sequence>
<evidence type="ECO:0000313" key="3">
    <source>
        <dbReference type="Proteomes" id="UP000277579"/>
    </source>
</evidence>
<evidence type="ECO:0008006" key="4">
    <source>
        <dbReference type="Google" id="ProtNLM"/>
    </source>
</evidence>
<keyword evidence="3" id="KW-1185">Reference proteome</keyword>
<protein>
    <recommendedName>
        <fullName evidence="4">Superfamily III holin-X</fullName>
    </recommendedName>
</protein>
<feature type="transmembrane region" description="Helical" evidence="1">
    <location>
        <begin position="46"/>
        <end position="69"/>
    </location>
</feature>
<comment type="caution">
    <text evidence="2">The sequence shown here is derived from an EMBL/GenBank/DDBJ whole genome shotgun (WGS) entry which is preliminary data.</text>
</comment>
<dbReference type="AlphaFoldDB" id="A0A495MM02"/>
<organism evidence="2 3">
    <name type="scientific">Flavobacterium endophyticum</name>
    <dbReference type="NCBI Taxonomy" id="1540163"/>
    <lineage>
        <taxon>Bacteria</taxon>
        <taxon>Pseudomonadati</taxon>
        <taxon>Bacteroidota</taxon>
        <taxon>Flavobacteriia</taxon>
        <taxon>Flavobacteriales</taxon>
        <taxon>Flavobacteriaceae</taxon>
        <taxon>Flavobacterium</taxon>
    </lineage>
</organism>